<protein>
    <recommendedName>
        <fullName evidence="4">Photosystem I assembly protein Ycf4</fullName>
    </recommendedName>
</protein>
<reference evidence="2 3" key="1">
    <citation type="submission" date="2021-03" db="EMBL/GenBank/DDBJ databases">
        <title>Genomic Encyclopedia of Type Strains, Phase IV (KMG-IV): sequencing the most valuable type-strain genomes for metagenomic binning, comparative biology and taxonomic classification.</title>
        <authorList>
            <person name="Goeker M."/>
        </authorList>
    </citation>
    <scope>NUCLEOTIDE SEQUENCE [LARGE SCALE GENOMIC DNA]</scope>
    <source>
        <strain evidence="2 3">DSM 24738</strain>
    </source>
</reference>
<sequence length="142" mass="16715">MNSSKKYNERYPSDLFVRPSSKWMIFLYSFFGISFASLIYTGLNLFTSELLPSKLMKVYCIASIFSFFAASYLLAGYHHLVKTAPVKNQLFRLVKTNRSVIYKKFNRFFIQDEIILKQGLDPRPFKKLSQHDLKEVWECAEQ</sequence>
<evidence type="ECO:0000256" key="1">
    <source>
        <dbReference type="SAM" id="Phobius"/>
    </source>
</evidence>
<feature type="transmembrane region" description="Helical" evidence="1">
    <location>
        <begin position="25"/>
        <end position="46"/>
    </location>
</feature>
<comment type="caution">
    <text evidence="2">The sequence shown here is derived from an EMBL/GenBank/DDBJ whole genome shotgun (WGS) entry which is preliminary data.</text>
</comment>
<keyword evidence="1" id="KW-0812">Transmembrane</keyword>
<evidence type="ECO:0000313" key="3">
    <source>
        <dbReference type="Proteomes" id="UP001519343"/>
    </source>
</evidence>
<proteinExistence type="predicted"/>
<dbReference type="EMBL" id="JAGGKT010000004">
    <property type="protein sequence ID" value="MBP1931865.1"/>
    <property type="molecule type" value="Genomic_DNA"/>
</dbReference>
<evidence type="ECO:0008006" key="4">
    <source>
        <dbReference type="Google" id="ProtNLM"/>
    </source>
</evidence>
<name>A0ABS4GNL4_9BACL</name>
<accession>A0ABS4GNL4</accession>
<dbReference type="Proteomes" id="UP001519343">
    <property type="component" value="Unassembled WGS sequence"/>
</dbReference>
<organism evidence="2 3">
    <name type="scientific">Ammoniphilus resinae</name>
    <dbReference type="NCBI Taxonomy" id="861532"/>
    <lineage>
        <taxon>Bacteria</taxon>
        <taxon>Bacillati</taxon>
        <taxon>Bacillota</taxon>
        <taxon>Bacilli</taxon>
        <taxon>Bacillales</taxon>
        <taxon>Paenibacillaceae</taxon>
        <taxon>Aneurinibacillus group</taxon>
        <taxon>Ammoniphilus</taxon>
    </lineage>
</organism>
<keyword evidence="3" id="KW-1185">Reference proteome</keyword>
<keyword evidence="1" id="KW-1133">Transmembrane helix</keyword>
<keyword evidence="1" id="KW-0472">Membrane</keyword>
<gene>
    <name evidence="2" type="ORF">J2Z37_001866</name>
</gene>
<feature type="transmembrane region" description="Helical" evidence="1">
    <location>
        <begin position="58"/>
        <end position="80"/>
    </location>
</feature>
<evidence type="ECO:0000313" key="2">
    <source>
        <dbReference type="EMBL" id="MBP1931865.1"/>
    </source>
</evidence>